<keyword evidence="8" id="KW-0238">DNA-binding</keyword>
<keyword evidence="1" id="KW-0540">Nuclease</keyword>
<sequence>MANVQIYNASAGSGKTFTLVKSFLQLILATKNVEAYKTLLAITFTNKAVNEMKERVIGQLLLFATPDSQVKQGEKKASDDAMFLQLAEQLHLTHKELQERSQKVLKHILHNYAGFTITTIDGFNQRLIRSFAFDLKLNPNFEVFLETDDLLRLAIENLFKKTNEDQLLTKLLLEFSRDKIEEDKDWDIEAELFEISKLLTNENHYAYIRELEGKQLTDFQLLKDDLKQQRKDLYTAVGAAVKDFFTFTQKEALTSAHFTRGSLYNFFEKIRNTGMAAVDKAAFTRNWFVDADNKPLYPKTLLKSEPAMAQLLDEKQAWIADLLHSIEKSYWWEQFYRHLIKNVTLLAVLKSLQEEIVAIKEEENILPISEFNSIIHQTIMEEPSPFIYEKIGTRYQHYFIDEFQDTSTLQWENMLPLIADAVHSENLSKQQGSLLIVGDAKQSIYRWRGGRAEQFMELYNKEKIPFHIEQQVENLAYNFRSRRGVIDFNNDFFLFVAGHPLLFNNSGKYRYDELYRNAKQNIPDKEKEKGFVSIEFVQAKDNEVQQISEEETIDDENVLKDEDIYIETIEGYIKEAKNNGYLDKDICILSRRNADCIEIAEKLSEKGYNVISSEALLLKNIPEIQFLIHLISISLYQNNEKEKIELLFSYTKVKHITEIHDFMSQYAHKPVDTFFAAMGFSLSHFHLYSFYEGIGYAIRVFGLAKPSDAYLAQFLNVIYEYKSVRGGNIADFLAYWEEKKDKLAISAPEGVNAISIMTIHKSKGLEFPVVIYTKVNDKLRSAKDTLWIRVPKEQYHGFEHLLIDDYSGLEKIDADIVLQQSQMELLDTINTMYVAMTRPKDLLYILCDPPKGEKEDKISTLSEIVKIYLEEKGLWNEGQSRYTFGNLVPIKEQPLEAADYIPFKQRAVLAPSYTIVTHAGSMWNTHREDAIARGTLLHELLGQLTTQADIPQVLQQFFTEGRITEQQRPILEQQLQQLTSHPLLKDYYTGGYVVYNEREWLDVSGEYLRPDRVVYDSKEGTAVIIDYKTGDDHPQYETQLKRYAQTLEQTGWKVTQSFLVFINQQITVKKLLHKNP</sequence>
<dbReference type="PROSITE" id="PS51217">
    <property type="entry name" value="UVRD_HELICASE_CTER"/>
    <property type="match status" value="1"/>
</dbReference>
<reference evidence="17 18" key="1">
    <citation type="submission" date="2016-10" db="EMBL/GenBank/DDBJ databases">
        <authorList>
            <person name="Varghese N."/>
            <person name="Submissions S."/>
        </authorList>
    </citation>
    <scope>NUCLEOTIDE SEQUENCE [LARGE SCALE GENOMIC DNA]</scope>
    <source>
        <strain evidence="17 18">DSM 11449</strain>
    </source>
</reference>
<keyword evidence="9" id="KW-0234">DNA repair</keyword>
<comment type="catalytic activity">
    <reaction evidence="11">
        <text>Couples ATP hydrolysis with the unwinding of duplex DNA by translocating in the 3'-5' direction.</text>
        <dbReference type="EC" id="5.6.2.4"/>
    </reaction>
</comment>
<dbReference type="GO" id="GO:0005829">
    <property type="term" value="C:cytosol"/>
    <property type="evidence" value="ECO:0007669"/>
    <property type="project" value="TreeGrafter"/>
</dbReference>
<keyword evidence="18" id="KW-1185">Reference proteome</keyword>
<proteinExistence type="predicted"/>
<dbReference type="Pfam" id="PF00580">
    <property type="entry name" value="UvrD-helicase"/>
    <property type="match status" value="1"/>
</dbReference>
<evidence type="ECO:0000256" key="5">
    <source>
        <dbReference type="ARBA" id="ARBA00022806"/>
    </source>
</evidence>
<keyword evidence="3" id="KW-0227">DNA damage</keyword>
<evidence type="ECO:0000259" key="15">
    <source>
        <dbReference type="PROSITE" id="PS51198"/>
    </source>
</evidence>
<gene>
    <name evidence="17" type="ORF">SAMN05444420_101503</name>
</gene>
<dbReference type="Pfam" id="PF12705">
    <property type="entry name" value="PDDEXK_1"/>
    <property type="match status" value="1"/>
</dbReference>
<dbReference type="SUPFAM" id="SSF52540">
    <property type="entry name" value="P-loop containing nucleoside triphosphate hydrolases"/>
    <property type="match status" value="1"/>
</dbReference>
<dbReference type="GO" id="GO:0004527">
    <property type="term" value="F:exonuclease activity"/>
    <property type="evidence" value="ECO:0007669"/>
    <property type="project" value="UniProtKB-KW"/>
</dbReference>
<comment type="catalytic activity">
    <reaction evidence="13">
        <text>ATP + H2O = ADP + phosphate + H(+)</text>
        <dbReference type="Rhea" id="RHEA:13065"/>
        <dbReference type="ChEBI" id="CHEBI:15377"/>
        <dbReference type="ChEBI" id="CHEBI:15378"/>
        <dbReference type="ChEBI" id="CHEBI:30616"/>
        <dbReference type="ChEBI" id="CHEBI:43474"/>
        <dbReference type="ChEBI" id="CHEBI:456216"/>
        <dbReference type="EC" id="5.6.2.4"/>
    </reaction>
</comment>
<dbReference type="InterPro" id="IPR011604">
    <property type="entry name" value="PDDEXK-like_dom_sf"/>
</dbReference>
<dbReference type="RefSeq" id="WP_016419763.1">
    <property type="nucleotide sequence ID" value="NZ_FNND01000001.1"/>
</dbReference>
<evidence type="ECO:0000259" key="16">
    <source>
        <dbReference type="PROSITE" id="PS51217"/>
    </source>
</evidence>
<feature type="domain" description="UvrD-like helicase ATP-binding" evidence="15">
    <location>
        <begin position="1"/>
        <end position="482"/>
    </location>
</feature>
<evidence type="ECO:0000256" key="3">
    <source>
        <dbReference type="ARBA" id="ARBA00022763"/>
    </source>
</evidence>
<keyword evidence="2 14" id="KW-0547">Nucleotide-binding</keyword>
<dbReference type="EMBL" id="FNND01000001">
    <property type="protein sequence ID" value="SDW19917.1"/>
    <property type="molecule type" value="Genomic_DNA"/>
</dbReference>
<evidence type="ECO:0000256" key="11">
    <source>
        <dbReference type="ARBA" id="ARBA00034617"/>
    </source>
</evidence>
<protein>
    <recommendedName>
        <fullName evidence="12">DNA 3'-5' helicase</fullName>
        <ecNumber evidence="12">5.6.2.4</ecNumber>
    </recommendedName>
</protein>
<dbReference type="EC" id="5.6.2.4" evidence="12"/>
<dbReference type="Gene3D" id="3.90.320.10">
    <property type="match status" value="1"/>
</dbReference>
<keyword evidence="6 17" id="KW-0269">Exonuclease</keyword>
<dbReference type="GO" id="GO:0005524">
    <property type="term" value="F:ATP binding"/>
    <property type="evidence" value="ECO:0007669"/>
    <property type="project" value="UniProtKB-UniRule"/>
</dbReference>
<dbReference type="Gene3D" id="3.40.50.300">
    <property type="entry name" value="P-loop containing nucleotide triphosphate hydrolases"/>
    <property type="match status" value="4"/>
</dbReference>
<dbReference type="InterPro" id="IPR000212">
    <property type="entry name" value="DNA_helicase_UvrD/REP"/>
</dbReference>
<keyword evidence="10" id="KW-0413">Isomerase</keyword>
<dbReference type="InterPro" id="IPR014017">
    <property type="entry name" value="DNA_helicase_UvrD-like_C"/>
</dbReference>
<evidence type="ECO:0000256" key="7">
    <source>
        <dbReference type="ARBA" id="ARBA00022840"/>
    </source>
</evidence>
<evidence type="ECO:0000256" key="9">
    <source>
        <dbReference type="ARBA" id="ARBA00023204"/>
    </source>
</evidence>
<evidence type="ECO:0000256" key="10">
    <source>
        <dbReference type="ARBA" id="ARBA00023235"/>
    </source>
</evidence>
<dbReference type="PANTHER" id="PTHR11070:SF67">
    <property type="entry name" value="DNA 3'-5' HELICASE"/>
    <property type="match status" value="1"/>
</dbReference>
<dbReference type="InterPro" id="IPR027417">
    <property type="entry name" value="P-loop_NTPase"/>
</dbReference>
<keyword evidence="4 14" id="KW-0378">Hydrolase</keyword>
<dbReference type="GO" id="GO:0000725">
    <property type="term" value="P:recombinational repair"/>
    <property type="evidence" value="ECO:0007669"/>
    <property type="project" value="TreeGrafter"/>
</dbReference>
<dbReference type="PROSITE" id="PS51198">
    <property type="entry name" value="UVRD_HELICASE_ATP_BIND"/>
    <property type="match status" value="1"/>
</dbReference>
<evidence type="ECO:0000313" key="18">
    <source>
        <dbReference type="Proteomes" id="UP000182771"/>
    </source>
</evidence>
<evidence type="ECO:0000313" key="17">
    <source>
        <dbReference type="EMBL" id="SDW19917.1"/>
    </source>
</evidence>
<dbReference type="InterPro" id="IPR038726">
    <property type="entry name" value="PDDEXK_AddAB-type"/>
</dbReference>
<dbReference type="Pfam" id="PF13361">
    <property type="entry name" value="UvrD_C"/>
    <property type="match status" value="1"/>
</dbReference>
<dbReference type="GO" id="GO:0003677">
    <property type="term" value="F:DNA binding"/>
    <property type="evidence" value="ECO:0007669"/>
    <property type="project" value="UniProtKB-KW"/>
</dbReference>
<evidence type="ECO:0000256" key="1">
    <source>
        <dbReference type="ARBA" id="ARBA00022722"/>
    </source>
</evidence>
<evidence type="ECO:0000256" key="6">
    <source>
        <dbReference type="ARBA" id="ARBA00022839"/>
    </source>
</evidence>
<keyword evidence="7 14" id="KW-0067">ATP-binding</keyword>
<evidence type="ECO:0000256" key="14">
    <source>
        <dbReference type="PROSITE-ProRule" id="PRU00560"/>
    </source>
</evidence>
<evidence type="ECO:0000256" key="4">
    <source>
        <dbReference type="ARBA" id="ARBA00022801"/>
    </source>
</evidence>
<evidence type="ECO:0000256" key="8">
    <source>
        <dbReference type="ARBA" id="ARBA00023125"/>
    </source>
</evidence>
<keyword evidence="5 14" id="KW-0347">Helicase</keyword>
<dbReference type="GeneID" id="85017638"/>
<feature type="domain" description="UvrD-like helicase C-terminal" evidence="16">
    <location>
        <begin position="512"/>
        <end position="764"/>
    </location>
</feature>
<feature type="binding site" evidence="14">
    <location>
        <begin position="9"/>
        <end position="16"/>
    </location>
    <ligand>
        <name>ATP</name>
        <dbReference type="ChEBI" id="CHEBI:30616"/>
    </ligand>
</feature>
<evidence type="ECO:0000256" key="12">
    <source>
        <dbReference type="ARBA" id="ARBA00034808"/>
    </source>
</evidence>
<evidence type="ECO:0000256" key="13">
    <source>
        <dbReference type="ARBA" id="ARBA00048988"/>
    </source>
</evidence>
<dbReference type="PANTHER" id="PTHR11070">
    <property type="entry name" value="UVRD / RECB / PCRA DNA HELICASE FAMILY MEMBER"/>
    <property type="match status" value="1"/>
</dbReference>
<dbReference type="OrthoDB" id="9810135at2"/>
<accession>A0A1H2RKL7</accession>
<dbReference type="AlphaFoldDB" id="A0A1H2RKL7"/>
<organism evidence="17 18">
    <name type="scientific">Capnocytophaga granulosa</name>
    <dbReference type="NCBI Taxonomy" id="45242"/>
    <lineage>
        <taxon>Bacteria</taxon>
        <taxon>Pseudomonadati</taxon>
        <taxon>Bacteroidota</taxon>
        <taxon>Flavobacteriia</taxon>
        <taxon>Flavobacteriales</taxon>
        <taxon>Flavobacteriaceae</taxon>
        <taxon>Capnocytophaga</taxon>
    </lineage>
</organism>
<dbReference type="GO" id="GO:0043138">
    <property type="term" value="F:3'-5' DNA helicase activity"/>
    <property type="evidence" value="ECO:0007669"/>
    <property type="project" value="UniProtKB-EC"/>
</dbReference>
<evidence type="ECO:0000256" key="2">
    <source>
        <dbReference type="ARBA" id="ARBA00022741"/>
    </source>
</evidence>
<dbReference type="InterPro" id="IPR014016">
    <property type="entry name" value="UvrD-like_ATP-bd"/>
</dbReference>
<name>A0A1H2RKL7_9FLAO</name>
<comment type="caution">
    <text evidence="17">The sequence shown here is derived from an EMBL/GenBank/DDBJ whole genome shotgun (WGS) entry which is preliminary data.</text>
</comment>
<dbReference type="Proteomes" id="UP000182771">
    <property type="component" value="Unassembled WGS sequence"/>
</dbReference>